<accession>A0ABM9D7F0</accession>
<dbReference type="RefSeq" id="WP_305731261.1">
    <property type="nucleotide sequence ID" value="NZ_OW150024.1"/>
</dbReference>
<reference evidence="1 2" key="1">
    <citation type="submission" date="2022-03" db="EMBL/GenBank/DDBJ databases">
        <authorList>
            <person name="Koch H."/>
        </authorList>
    </citation>
    <scope>NUCLEOTIDE SEQUENCE [LARGE SCALE GENOMIC DNA]</scope>
    <source>
        <strain evidence="1 2">G1</strain>
    </source>
</reference>
<keyword evidence="2" id="KW-1185">Reference proteome</keyword>
<dbReference type="EMBL" id="OW150024">
    <property type="protein sequence ID" value="CAH2030316.1"/>
    <property type="molecule type" value="Genomic_DNA"/>
</dbReference>
<organism evidence="1 2">
    <name type="scientific">Trichlorobacter ammonificans</name>
    <dbReference type="NCBI Taxonomy" id="2916410"/>
    <lineage>
        <taxon>Bacteria</taxon>
        <taxon>Pseudomonadati</taxon>
        <taxon>Thermodesulfobacteriota</taxon>
        <taxon>Desulfuromonadia</taxon>
        <taxon>Geobacterales</taxon>
        <taxon>Geobacteraceae</taxon>
        <taxon>Trichlorobacter</taxon>
    </lineage>
</organism>
<evidence type="ECO:0000313" key="2">
    <source>
        <dbReference type="Proteomes" id="UP001295463"/>
    </source>
</evidence>
<sequence length="64" mass="7312">MASTMVSVVKLRKELREAVGDYARLTKLHAVITEALNNAYGEEKRLLSELRQDVRQVLQCRVPD</sequence>
<proteinExistence type="predicted"/>
<name>A0ABM9D7F0_9BACT</name>
<gene>
    <name evidence="1" type="ORF">GEAMG1_0494</name>
</gene>
<evidence type="ECO:0000313" key="1">
    <source>
        <dbReference type="EMBL" id="CAH2030316.1"/>
    </source>
</evidence>
<protein>
    <submittedName>
        <fullName evidence="1">Uncharacterized protein</fullName>
    </submittedName>
</protein>
<dbReference type="Proteomes" id="UP001295463">
    <property type="component" value="Chromosome"/>
</dbReference>